<name>L9X0L1_9EURY</name>
<dbReference type="eggNOG" id="arCOG02868">
    <property type="taxonomic scope" value="Archaea"/>
</dbReference>
<dbReference type="PATRIC" id="fig|1227497.3.peg.3299"/>
<feature type="compositionally biased region" description="Low complexity" evidence="1">
    <location>
        <begin position="342"/>
        <end position="353"/>
    </location>
</feature>
<accession>L9X0L1</accession>
<feature type="region of interest" description="Disordered" evidence="1">
    <location>
        <begin position="23"/>
        <end position="48"/>
    </location>
</feature>
<feature type="compositionally biased region" description="Acidic residues" evidence="1">
    <location>
        <begin position="230"/>
        <end position="341"/>
    </location>
</feature>
<feature type="compositionally biased region" description="Basic and acidic residues" evidence="1">
    <location>
        <begin position="220"/>
        <end position="229"/>
    </location>
</feature>
<sequence length="371" mass="39984">MTRRSVLTTTGAVSLLGLAGVASGSASSDGVPIPDDAGERTYPTIGSNSDAPTATFYGNFKCPSSQDFVSGNLQEIISEFVTEGQLNVEFCNLAYEPGDTSQSFISGTDSRLAAVGLAVWDEDPNSYWQFVTETYTDMPSGHISYDELENRARAADVSNVDAVIERAKAGEYDADVEEVATLASNDGITYTPQLELAGDTTAPHHGTQAVIDWLDSRLDDAPEGEKSEEKLEDDSESDDDSDVDDGDEEAEEPQEESEVEDAEDEDDEETAESDETEESEEGDDDYDDEDADDDYDDEDADDDYDDEDADDDYDYDDDADDEDADDDYDGSDDADDADDDTSGGSSDGSIGAGEDYDLSGDRTVDDLPVDC</sequence>
<evidence type="ECO:0000313" key="2">
    <source>
        <dbReference type="EMBL" id="ELY55294.1"/>
    </source>
</evidence>
<dbReference type="SUPFAM" id="SSF52833">
    <property type="entry name" value="Thioredoxin-like"/>
    <property type="match status" value="1"/>
</dbReference>
<reference evidence="2 3" key="1">
    <citation type="journal article" date="2014" name="PLoS Genet.">
        <title>Phylogenetically driven sequencing of extremely halophilic archaea reveals strategies for static and dynamic osmo-response.</title>
        <authorList>
            <person name="Becker E.A."/>
            <person name="Seitzer P.M."/>
            <person name="Tritt A."/>
            <person name="Larsen D."/>
            <person name="Krusor M."/>
            <person name="Yao A.I."/>
            <person name="Wu D."/>
            <person name="Madern D."/>
            <person name="Eisen J.A."/>
            <person name="Darling A.E."/>
            <person name="Facciotti M.T."/>
        </authorList>
    </citation>
    <scope>NUCLEOTIDE SEQUENCE [LARGE SCALE GENOMIC DNA]</scope>
    <source>
        <strain evidence="2 3">DSM 10524</strain>
    </source>
</reference>
<dbReference type="EMBL" id="AOIB01000031">
    <property type="protein sequence ID" value="ELY55294.1"/>
    <property type="molecule type" value="Genomic_DNA"/>
</dbReference>
<feature type="region of interest" description="Disordered" evidence="1">
    <location>
        <begin position="220"/>
        <end position="371"/>
    </location>
</feature>
<dbReference type="InterPro" id="IPR036249">
    <property type="entry name" value="Thioredoxin-like_sf"/>
</dbReference>
<dbReference type="Gene3D" id="3.40.30.10">
    <property type="entry name" value="Glutaredoxin"/>
    <property type="match status" value="1"/>
</dbReference>
<evidence type="ECO:0000256" key="1">
    <source>
        <dbReference type="SAM" id="MobiDB-lite"/>
    </source>
</evidence>
<protein>
    <submittedName>
        <fullName evidence="2">DSBA-like thioredoxin</fullName>
    </submittedName>
</protein>
<proteinExistence type="predicted"/>
<dbReference type="STRING" id="1227497.C491_16302"/>
<organism evidence="2 3">
    <name type="scientific">Natronococcus amylolyticus DSM 10524</name>
    <dbReference type="NCBI Taxonomy" id="1227497"/>
    <lineage>
        <taxon>Archaea</taxon>
        <taxon>Methanobacteriati</taxon>
        <taxon>Methanobacteriota</taxon>
        <taxon>Stenosarchaea group</taxon>
        <taxon>Halobacteria</taxon>
        <taxon>Halobacteriales</taxon>
        <taxon>Natrialbaceae</taxon>
        <taxon>Natronococcus</taxon>
    </lineage>
</organism>
<comment type="caution">
    <text evidence="2">The sequence shown here is derived from an EMBL/GenBank/DDBJ whole genome shotgun (WGS) entry which is preliminary data.</text>
</comment>
<dbReference type="AlphaFoldDB" id="L9X0L1"/>
<gene>
    <name evidence="2" type="ORF">C491_16302</name>
</gene>
<evidence type="ECO:0000313" key="3">
    <source>
        <dbReference type="Proteomes" id="UP000011688"/>
    </source>
</evidence>
<dbReference type="Proteomes" id="UP000011688">
    <property type="component" value="Unassembled WGS sequence"/>
</dbReference>
<dbReference type="RefSeq" id="WP_005558105.1">
    <property type="nucleotide sequence ID" value="NZ_AOIB01000031.1"/>
</dbReference>
<keyword evidence="3" id="KW-1185">Reference proteome</keyword>